<dbReference type="InterPro" id="IPR036388">
    <property type="entry name" value="WH-like_DNA-bd_sf"/>
</dbReference>
<feature type="domain" description="RNA polymerase sigma-70 region 2" evidence="7">
    <location>
        <begin position="265"/>
        <end position="332"/>
    </location>
</feature>
<name>A0ABP6UCX2_9ACTN</name>
<keyword evidence="3" id="KW-0238">DNA-binding</keyword>
<feature type="compositionally biased region" description="Basic and acidic residues" evidence="5">
    <location>
        <begin position="586"/>
        <end position="595"/>
    </location>
</feature>
<dbReference type="InterPro" id="IPR013325">
    <property type="entry name" value="RNA_pol_sigma_r2"/>
</dbReference>
<gene>
    <name evidence="9" type="ORF">GCM10019016_118680</name>
</gene>
<evidence type="ECO:0000256" key="3">
    <source>
        <dbReference type="ARBA" id="ARBA00023125"/>
    </source>
</evidence>
<dbReference type="InterPro" id="IPR007630">
    <property type="entry name" value="RNA_pol_sigma70_r4"/>
</dbReference>
<dbReference type="Pfam" id="PF04539">
    <property type="entry name" value="Sigma70_r3"/>
    <property type="match status" value="1"/>
</dbReference>
<feature type="domain" description="RNA polymerase sigma-70 region 4" evidence="8">
    <location>
        <begin position="433"/>
        <end position="477"/>
    </location>
</feature>
<feature type="region of interest" description="Disordered" evidence="5">
    <location>
        <begin position="128"/>
        <end position="173"/>
    </location>
</feature>
<reference evidence="10" key="1">
    <citation type="journal article" date="2019" name="Int. J. Syst. Evol. Microbiol.">
        <title>The Global Catalogue of Microorganisms (GCM) 10K type strain sequencing project: providing services to taxonomists for standard genome sequencing and annotation.</title>
        <authorList>
            <consortium name="The Broad Institute Genomics Platform"/>
            <consortium name="The Broad Institute Genome Sequencing Center for Infectious Disease"/>
            <person name="Wu L."/>
            <person name="Ma J."/>
        </authorList>
    </citation>
    <scope>NUCLEOTIDE SEQUENCE [LARGE SCALE GENOMIC DNA]</scope>
    <source>
        <strain evidence="10">JCM 4816</strain>
    </source>
</reference>
<dbReference type="Pfam" id="PF04545">
    <property type="entry name" value="Sigma70_r4"/>
    <property type="match status" value="1"/>
</dbReference>
<keyword evidence="4" id="KW-0804">Transcription</keyword>
<evidence type="ECO:0008006" key="11">
    <source>
        <dbReference type="Google" id="ProtNLM"/>
    </source>
</evidence>
<dbReference type="Proteomes" id="UP001501455">
    <property type="component" value="Unassembled WGS sequence"/>
</dbReference>
<evidence type="ECO:0000256" key="5">
    <source>
        <dbReference type="SAM" id="MobiDB-lite"/>
    </source>
</evidence>
<proteinExistence type="predicted"/>
<dbReference type="InterPro" id="IPR014284">
    <property type="entry name" value="RNA_pol_sigma-70_dom"/>
</dbReference>
<dbReference type="PRINTS" id="PR00046">
    <property type="entry name" value="SIGMA70FCT"/>
</dbReference>
<keyword evidence="10" id="KW-1185">Reference proteome</keyword>
<dbReference type="SUPFAM" id="SSF88946">
    <property type="entry name" value="Sigma2 domain of RNA polymerase sigma factors"/>
    <property type="match status" value="1"/>
</dbReference>
<organism evidence="9 10">
    <name type="scientific">Streptomyces prasinosporus</name>
    <dbReference type="NCBI Taxonomy" id="68256"/>
    <lineage>
        <taxon>Bacteria</taxon>
        <taxon>Bacillati</taxon>
        <taxon>Actinomycetota</taxon>
        <taxon>Actinomycetes</taxon>
        <taxon>Kitasatosporales</taxon>
        <taxon>Streptomycetaceae</taxon>
        <taxon>Streptomyces</taxon>
        <taxon>Streptomyces albogriseolus group</taxon>
    </lineage>
</organism>
<evidence type="ECO:0000256" key="2">
    <source>
        <dbReference type="ARBA" id="ARBA00023082"/>
    </source>
</evidence>
<dbReference type="Gene3D" id="1.10.601.10">
    <property type="entry name" value="RNA Polymerase Primary Sigma Factor"/>
    <property type="match status" value="1"/>
</dbReference>
<keyword evidence="1" id="KW-0805">Transcription regulation</keyword>
<evidence type="ECO:0000313" key="10">
    <source>
        <dbReference type="Proteomes" id="UP001501455"/>
    </source>
</evidence>
<comment type="caution">
    <text evidence="9">The sequence shown here is derived from an EMBL/GenBank/DDBJ whole genome shotgun (WGS) entry which is preliminary data.</text>
</comment>
<accession>A0ABP6UCX2</accession>
<feature type="compositionally biased region" description="Basic and acidic residues" evidence="5">
    <location>
        <begin position="673"/>
        <end position="686"/>
    </location>
</feature>
<dbReference type="InterPro" id="IPR007627">
    <property type="entry name" value="RNA_pol_sigma70_r2"/>
</dbReference>
<feature type="region of interest" description="Disordered" evidence="5">
    <location>
        <begin position="572"/>
        <end position="689"/>
    </location>
</feature>
<feature type="domain" description="RNA polymerase sigma-70 region 3" evidence="6">
    <location>
        <begin position="344"/>
        <end position="407"/>
    </location>
</feature>
<protein>
    <recommendedName>
        <fullName evidence="11">Sigma-70 family RNA polymerase sigma factor</fullName>
    </recommendedName>
</protein>
<dbReference type="PANTHER" id="PTHR30603:SF47">
    <property type="entry name" value="RNA POLYMERASE SIGMA FACTOR SIGD, CHLOROPLASTIC"/>
    <property type="match status" value="1"/>
</dbReference>
<dbReference type="InterPro" id="IPR013324">
    <property type="entry name" value="RNA_pol_sigma_r3/r4-like"/>
</dbReference>
<evidence type="ECO:0000256" key="1">
    <source>
        <dbReference type="ARBA" id="ARBA00023015"/>
    </source>
</evidence>
<sequence length="1216" mass="132292">MRAALGELLTRLRRAAVDGVVPEHVFAGGVRTLALGDDERKRLRDELARLGLPVRELRVHTEGDHRSDEKVVRSTEEHVFPRLRPVRALLARYADADGYVTPRVVDGVARLAGLTAQEAARLRAEALVREPDTGGGEETGEPDPSVPEVSADGSKGSEVEAPDPEGTVPEGDAVSGDLAEAVAAAHEATDPADGDLAGAVAAALAVLEADRFERRPGKRLLTAEAEVGLTVLLRGGADRVAREPDEEELKALPRDDLRIRARDCLVVHNQGLVHSLARTVLEQGLEYEDLFQHGVLGLMRATRKFDPTMGNKFSTYATWWIRQSMTRAIADEGALIRIPVHMHEQMRKVARAERALADEGRRATDVDVAVRCDTTLQKVQEIRRLTRRTDSLDRVIGDGATLADFVGRTHVLPSVEKQVLDALHVEAALAVVDTFPERERRILVRRLGLDGDDPSTLDELGREFGVTRERIRQIEGKTRPVFQERLREAGLTGAGLDALCEKAERAAERAAEAARLARIARATHAARTARARLALRRAKAERAARAAGTEPQVTAAPAEAVRAVESVPVEEAPVAVGTSGSGEPVRAAEDARPETGAETEAVPGAEGSADAERAIDVEAVTSVPEAVPDATVEEAEPSGTEAPAEEAAPPAAAPEAEATTATEAAQAPMAAESPREEPSAQTEVRETGVAVRPQFTADWTKATALVRPPFGGEVAWLAEYALLAVGRLQLGTLLGSSAADAVVRAARQRGMLDRQVIKALEVLEGVFDTVKELGLRPEHFFERPAEALLGVTPRAYLTDRPLVRGESRLAVRDALREFVDAQAERNAQASAAGGASVSRKTRTGAEEAATRSSTDAVPPGDQQLTGEPAETGPTSAEPAETGATPVDVSTVGVPATEGPDAALRREYEEREARLREEYERRLAEQRESAELRLAEERRAREQGLAEVREAADRRLAQEHQAAERRLAEERRAAEQRLAAARAAAEEEIEAWENVLLTHMDAVVLRREQSIRAEAEQRVAQLEAQHHEAYQALLHRAGQAEEAARRADGAEERIHALERRLREYREGAEARVADLESQLAEARATTTERERAAGAWAAELETRLRTAEAAVAERERAAASAREEYLQGARVRVAEVETRLREAEEAVAQQKLFVEAARRRAEEAEREASRRIAQSEHDARLRITELQTQLADVHAQLAEAQEAARSRGSLRDRWRRS</sequence>
<evidence type="ECO:0000259" key="6">
    <source>
        <dbReference type="Pfam" id="PF04539"/>
    </source>
</evidence>
<feature type="region of interest" description="Disordered" evidence="5">
    <location>
        <begin position="825"/>
        <end position="906"/>
    </location>
</feature>
<dbReference type="InterPro" id="IPR000943">
    <property type="entry name" value="RNA_pol_sigma70"/>
</dbReference>
<dbReference type="Gene3D" id="1.10.10.10">
    <property type="entry name" value="Winged helix-like DNA-binding domain superfamily/Winged helix DNA-binding domain"/>
    <property type="match status" value="2"/>
</dbReference>
<keyword evidence="2" id="KW-0731">Sigma factor</keyword>
<evidence type="ECO:0000313" key="9">
    <source>
        <dbReference type="EMBL" id="GAA3504755.1"/>
    </source>
</evidence>
<feature type="compositionally biased region" description="Low complexity" evidence="5">
    <location>
        <begin position="825"/>
        <end position="836"/>
    </location>
</feature>
<dbReference type="InterPro" id="IPR007624">
    <property type="entry name" value="RNA_pol_sigma70_r3"/>
</dbReference>
<dbReference type="PANTHER" id="PTHR30603">
    <property type="entry name" value="RNA POLYMERASE SIGMA FACTOR RPO"/>
    <property type="match status" value="1"/>
</dbReference>
<dbReference type="SUPFAM" id="SSF88659">
    <property type="entry name" value="Sigma3 and sigma4 domains of RNA polymerase sigma factors"/>
    <property type="match status" value="2"/>
</dbReference>
<feature type="compositionally biased region" description="Low complexity" evidence="5">
    <location>
        <begin position="637"/>
        <end position="672"/>
    </location>
</feature>
<dbReference type="Pfam" id="PF04542">
    <property type="entry name" value="Sigma70_r2"/>
    <property type="match status" value="1"/>
</dbReference>
<evidence type="ECO:0000259" key="8">
    <source>
        <dbReference type="Pfam" id="PF04545"/>
    </source>
</evidence>
<dbReference type="EMBL" id="BAAAXF010000082">
    <property type="protein sequence ID" value="GAA3504755.1"/>
    <property type="molecule type" value="Genomic_DNA"/>
</dbReference>
<evidence type="ECO:0000259" key="7">
    <source>
        <dbReference type="Pfam" id="PF04542"/>
    </source>
</evidence>
<dbReference type="NCBIfam" id="TIGR02937">
    <property type="entry name" value="sigma70-ECF"/>
    <property type="match status" value="1"/>
</dbReference>
<evidence type="ECO:0000256" key="4">
    <source>
        <dbReference type="ARBA" id="ARBA00023163"/>
    </source>
</evidence>
<dbReference type="InterPro" id="IPR050239">
    <property type="entry name" value="Sigma-70_RNA_pol_init_factors"/>
</dbReference>